<feature type="domain" description="BHLH" evidence="4">
    <location>
        <begin position="323"/>
        <end position="374"/>
    </location>
</feature>
<dbReference type="PANTHER" id="PTHR10328:SF15">
    <property type="entry name" value="BHLH TRANSCRIPTION FACTOR"/>
    <property type="match status" value="1"/>
</dbReference>
<organism evidence="5 6">
    <name type="scientific">Cutaneotrichosporon spelunceum</name>
    <dbReference type="NCBI Taxonomy" id="1672016"/>
    <lineage>
        <taxon>Eukaryota</taxon>
        <taxon>Fungi</taxon>
        <taxon>Dikarya</taxon>
        <taxon>Basidiomycota</taxon>
        <taxon>Agaricomycotina</taxon>
        <taxon>Tremellomycetes</taxon>
        <taxon>Trichosporonales</taxon>
        <taxon>Trichosporonaceae</taxon>
        <taxon>Cutaneotrichosporon</taxon>
    </lineage>
</organism>
<reference evidence="5" key="1">
    <citation type="journal article" date="2023" name="BMC Genomics">
        <title>Chromosome-level genome assemblies of Cutaneotrichosporon spp. (Trichosporonales, Basidiomycota) reveal imbalanced evolution between nucleotide sequences and chromosome synteny.</title>
        <authorList>
            <person name="Kobayashi Y."/>
            <person name="Kayamori A."/>
            <person name="Aoki K."/>
            <person name="Shiwa Y."/>
            <person name="Matsutani M."/>
            <person name="Fujita N."/>
            <person name="Sugita T."/>
            <person name="Iwasaki W."/>
            <person name="Tanaka N."/>
            <person name="Takashima M."/>
        </authorList>
    </citation>
    <scope>NUCLEOTIDE SEQUENCE</scope>
    <source>
        <strain evidence="5">HIS016</strain>
    </source>
</reference>
<proteinExistence type="predicted"/>
<keyword evidence="6" id="KW-1185">Reference proteome</keyword>
<dbReference type="AlphaFoldDB" id="A0AAD3TXG8"/>
<sequence>MHSTHHTRLNRLPPPSTHTLPHFLPFLIATLHAYSASAVHLHPHLHPHHLGVSACTTNHLTATTATATHAQGSAQSTNATHYPFPSPIGHYPPSGHTSRALSPSQQSLPRLSRIAAPPPKAITRLGSVAHPSRNDDLAVTPNSVKYESPDMAPIDLHHALDPLPMLNNSEVEDEQAKPQETQHLALSPAERRFLQTMPIPQRPVTAYPLDAAATYTWSAQQAAADATAAAVVAAGGDKRDGLAIDPALSAVRSSNDAAPGSTDVTMASAAPEIRLQPETLGSVPASPALDSNAEAAAAVAAVQALQAPDHGVKKETPFSRSPELRISHKLAERKRRKEMRDLFDELREQLPADRGMKASKWEILSKAVDYIQHLKNQVTESHRLLEIATRDLAIARGQTPETSTTTNTTWPPTYHTFNIPYVPHASTPAATAPAAPVSQQQVQASAPQPQPQPQSQPQPQTQAAVPATQPQAASAVTVPAPSQPQAQAVAATTAPAPAAAVPTAQPPAQLQAPAAAPQAVVPAVPQTAVQPQGQAPAPNSSST</sequence>
<dbReference type="PANTHER" id="PTHR10328">
    <property type="entry name" value="PROTEIN MAX MYC-ASSOCIATED FACTOR X"/>
    <property type="match status" value="1"/>
</dbReference>
<name>A0AAD3TXG8_9TREE</name>
<evidence type="ECO:0000256" key="3">
    <source>
        <dbReference type="SAM" id="MobiDB-lite"/>
    </source>
</evidence>
<dbReference type="GO" id="GO:0045944">
    <property type="term" value="P:positive regulation of transcription by RNA polymerase II"/>
    <property type="evidence" value="ECO:0007669"/>
    <property type="project" value="TreeGrafter"/>
</dbReference>
<keyword evidence="1" id="KW-0238">DNA-binding</keyword>
<evidence type="ECO:0000256" key="2">
    <source>
        <dbReference type="ARBA" id="ARBA00023242"/>
    </source>
</evidence>
<dbReference type="SUPFAM" id="SSF47459">
    <property type="entry name" value="HLH, helix-loop-helix DNA-binding domain"/>
    <property type="match status" value="1"/>
</dbReference>
<dbReference type="Gene3D" id="4.10.280.10">
    <property type="entry name" value="Helix-loop-helix DNA-binding domain"/>
    <property type="match status" value="1"/>
</dbReference>
<gene>
    <name evidence="5" type="ORF">CspeluHIS016_0601350</name>
</gene>
<dbReference type="SMART" id="SM00353">
    <property type="entry name" value="HLH"/>
    <property type="match status" value="1"/>
</dbReference>
<dbReference type="Pfam" id="PF00010">
    <property type="entry name" value="HLH"/>
    <property type="match status" value="1"/>
</dbReference>
<feature type="compositionally biased region" description="Low complexity" evidence="3">
    <location>
        <begin position="457"/>
        <end position="543"/>
    </location>
</feature>
<dbReference type="GO" id="GO:0090575">
    <property type="term" value="C:RNA polymerase II transcription regulator complex"/>
    <property type="evidence" value="ECO:0007669"/>
    <property type="project" value="TreeGrafter"/>
</dbReference>
<comment type="caution">
    <text evidence="5">The sequence shown here is derived from an EMBL/GenBank/DDBJ whole genome shotgun (WGS) entry which is preliminary data.</text>
</comment>
<feature type="region of interest" description="Disordered" evidence="3">
    <location>
        <begin position="425"/>
        <end position="543"/>
    </location>
</feature>
<dbReference type="GO" id="GO:0046983">
    <property type="term" value="F:protein dimerization activity"/>
    <property type="evidence" value="ECO:0007669"/>
    <property type="project" value="InterPro"/>
</dbReference>
<dbReference type="EMBL" id="BTCM01000006">
    <property type="protein sequence ID" value="GMK58693.1"/>
    <property type="molecule type" value="Genomic_DNA"/>
</dbReference>
<dbReference type="InterPro" id="IPR036638">
    <property type="entry name" value="HLH_DNA-bd_sf"/>
</dbReference>
<keyword evidence="2" id="KW-0539">Nucleus</keyword>
<evidence type="ECO:0000256" key="1">
    <source>
        <dbReference type="ARBA" id="ARBA00023125"/>
    </source>
</evidence>
<dbReference type="PROSITE" id="PS50888">
    <property type="entry name" value="BHLH"/>
    <property type="match status" value="1"/>
</dbReference>
<dbReference type="InterPro" id="IPR011598">
    <property type="entry name" value="bHLH_dom"/>
</dbReference>
<dbReference type="GO" id="GO:0003677">
    <property type="term" value="F:DNA binding"/>
    <property type="evidence" value="ECO:0007669"/>
    <property type="project" value="UniProtKB-KW"/>
</dbReference>
<dbReference type="Proteomes" id="UP001222932">
    <property type="component" value="Unassembled WGS sequence"/>
</dbReference>
<dbReference type="GO" id="GO:0003700">
    <property type="term" value="F:DNA-binding transcription factor activity"/>
    <property type="evidence" value="ECO:0007669"/>
    <property type="project" value="TreeGrafter"/>
</dbReference>
<evidence type="ECO:0000259" key="4">
    <source>
        <dbReference type="PROSITE" id="PS50888"/>
    </source>
</evidence>
<reference evidence="5" key="2">
    <citation type="submission" date="2023-06" db="EMBL/GenBank/DDBJ databases">
        <authorList>
            <person name="Kobayashi Y."/>
            <person name="Kayamori A."/>
            <person name="Aoki K."/>
            <person name="Shiwa Y."/>
            <person name="Fujita N."/>
            <person name="Sugita T."/>
            <person name="Iwasaki W."/>
            <person name="Tanaka N."/>
            <person name="Takashima M."/>
        </authorList>
    </citation>
    <scope>NUCLEOTIDE SEQUENCE</scope>
    <source>
        <strain evidence="5">HIS016</strain>
    </source>
</reference>
<evidence type="ECO:0000313" key="5">
    <source>
        <dbReference type="EMBL" id="GMK58693.1"/>
    </source>
</evidence>
<feature type="compositionally biased region" description="Low complexity" evidence="3">
    <location>
        <begin position="425"/>
        <end position="447"/>
    </location>
</feature>
<accession>A0AAD3TXG8</accession>
<evidence type="ECO:0000313" key="6">
    <source>
        <dbReference type="Proteomes" id="UP001222932"/>
    </source>
</evidence>
<protein>
    <recommendedName>
        <fullName evidence="4">BHLH domain-containing protein</fullName>
    </recommendedName>
</protein>